<dbReference type="RefSeq" id="WP_131178971.1">
    <property type="nucleotide sequence ID" value="NZ_QJUI01000004.1"/>
</dbReference>
<feature type="domain" description="HTH cro/C1-type" evidence="1">
    <location>
        <begin position="80"/>
        <end position="132"/>
    </location>
</feature>
<dbReference type="Gene3D" id="1.10.260.40">
    <property type="entry name" value="lambda repressor-like DNA-binding domains"/>
    <property type="match status" value="1"/>
</dbReference>
<sequence length="133" mass="14565">MSALLKQAAEHWCYVAPLLTPPQSEADYDTLVEELGALLDEIAGAEHHPLASLASQMGDLIASYDAKHYATPEAPAHEVLRYLMQEHGLNQSDLPEIGAQSVVSEILNGKRQLNVRHIRALAARFNVPADVFL</sequence>
<dbReference type="InterPro" id="IPR039060">
    <property type="entry name" value="Antitox_HigA"/>
</dbReference>
<dbReference type="PROSITE" id="PS50943">
    <property type="entry name" value="HTH_CROC1"/>
    <property type="match status" value="1"/>
</dbReference>
<dbReference type="PANTHER" id="PTHR40455">
    <property type="entry name" value="ANTITOXIN HIGA"/>
    <property type="match status" value="1"/>
</dbReference>
<dbReference type="Proteomes" id="UP000292302">
    <property type="component" value="Unassembled WGS sequence"/>
</dbReference>
<dbReference type="SMART" id="SM00530">
    <property type="entry name" value="HTH_XRE"/>
    <property type="match status" value="1"/>
</dbReference>
<dbReference type="OrthoDB" id="5771335at2"/>
<dbReference type="InterPro" id="IPR001387">
    <property type="entry name" value="Cro/C1-type_HTH"/>
</dbReference>
<dbReference type="InterPro" id="IPR010982">
    <property type="entry name" value="Lambda_DNA-bd_dom_sf"/>
</dbReference>
<accession>A0A4Q9QRE7</accession>
<dbReference type="CDD" id="cd00093">
    <property type="entry name" value="HTH_XRE"/>
    <property type="match status" value="1"/>
</dbReference>
<evidence type="ECO:0000313" key="3">
    <source>
        <dbReference type="Proteomes" id="UP000292302"/>
    </source>
</evidence>
<dbReference type="AlphaFoldDB" id="A0A4Q9QRE7"/>
<reference evidence="2 3" key="1">
    <citation type="submission" date="2018-06" db="EMBL/GenBank/DDBJ databases">
        <title>Three novel Pseudomonas species isolated from symptomatic oak.</title>
        <authorList>
            <person name="Bueno-Gonzalez V."/>
            <person name="Brady C."/>
        </authorList>
    </citation>
    <scope>NUCLEOTIDE SEQUENCE [LARGE SCALE GENOMIC DNA]</scope>
    <source>
        <strain evidence="2 3">P9A</strain>
    </source>
</reference>
<comment type="caution">
    <text evidence="2">The sequence shown here is derived from an EMBL/GenBank/DDBJ whole genome shotgun (WGS) entry which is preliminary data.</text>
</comment>
<proteinExistence type="predicted"/>
<dbReference type="EMBL" id="QJUI01000004">
    <property type="protein sequence ID" value="TBU81910.1"/>
    <property type="molecule type" value="Genomic_DNA"/>
</dbReference>
<dbReference type="PANTHER" id="PTHR40455:SF1">
    <property type="entry name" value="ANTITOXIN HIGA"/>
    <property type="match status" value="1"/>
</dbReference>
<gene>
    <name evidence="2" type="ORF">DNK06_05155</name>
</gene>
<organism evidence="2 3">
    <name type="scientific">Phytopseudomonas daroniae</name>
    <dbReference type="NCBI Taxonomy" id="2487519"/>
    <lineage>
        <taxon>Bacteria</taxon>
        <taxon>Pseudomonadati</taxon>
        <taxon>Pseudomonadota</taxon>
        <taxon>Gammaproteobacteria</taxon>
        <taxon>Pseudomonadales</taxon>
        <taxon>Pseudomonadaceae</taxon>
        <taxon>Phytopseudomonas</taxon>
    </lineage>
</organism>
<dbReference type="GO" id="GO:0001046">
    <property type="term" value="F:core promoter sequence-specific DNA binding"/>
    <property type="evidence" value="ECO:0007669"/>
    <property type="project" value="TreeGrafter"/>
</dbReference>
<keyword evidence="3" id="KW-1185">Reference proteome</keyword>
<evidence type="ECO:0000259" key="1">
    <source>
        <dbReference type="PROSITE" id="PS50943"/>
    </source>
</evidence>
<protein>
    <submittedName>
        <fullName evidence="2">Transcriptional regulator</fullName>
    </submittedName>
</protein>
<dbReference type="GO" id="GO:0006355">
    <property type="term" value="P:regulation of DNA-templated transcription"/>
    <property type="evidence" value="ECO:0007669"/>
    <property type="project" value="InterPro"/>
</dbReference>
<name>A0A4Q9QRE7_9GAMM</name>
<evidence type="ECO:0000313" key="2">
    <source>
        <dbReference type="EMBL" id="TBU81910.1"/>
    </source>
</evidence>
<dbReference type="SUPFAM" id="SSF47413">
    <property type="entry name" value="lambda repressor-like DNA-binding domains"/>
    <property type="match status" value="1"/>
</dbReference>
<dbReference type="Pfam" id="PF01381">
    <property type="entry name" value="HTH_3"/>
    <property type="match status" value="1"/>
</dbReference>